<dbReference type="AlphaFoldDB" id="A0A1M4U983"/>
<dbReference type="Pfam" id="PF13479">
    <property type="entry name" value="AAA_24"/>
    <property type="match status" value="1"/>
</dbReference>
<dbReference type="InterPro" id="IPR027417">
    <property type="entry name" value="P-loop_NTPase"/>
</dbReference>
<name>A0A1M4U983_9BACT</name>
<keyword evidence="2" id="KW-1185">Reference proteome</keyword>
<organism evidence="1 2">
    <name type="scientific">Flavisolibacter ginsengisoli DSM 18119</name>
    <dbReference type="NCBI Taxonomy" id="1121884"/>
    <lineage>
        <taxon>Bacteria</taxon>
        <taxon>Pseudomonadati</taxon>
        <taxon>Bacteroidota</taxon>
        <taxon>Chitinophagia</taxon>
        <taxon>Chitinophagales</taxon>
        <taxon>Chitinophagaceae</taxon>
        <taxon>Flavisolibacter</taxon>
    </lineage>
</organism>
<evidence type="ECO:0008006" key="3">
    <source>
        <dbReference type="Google" id="ProtNLM"/>
    </source>
</evidence>
<accession>A0A1M4U983</accession>
<dbReference type="SUPFAM" id="SSF52540">
    <property type="entry name" value="P-loop containing nucleoside triphosphate hydrolases"/>
    <property type="match status" value="1"/>
</dbReference>
<dbReference type="RefSeq" id="WP_072833731.1">
    <property type="nucleotide sequence ID" value="NZ_FQUU01000002.1"/>
</dbReference>
<dbReference type="STRING" id="1121884.SAMN02745131_00570"/>
<dbReference type="Proteomes" id="UP000184048">
    <property type="component" value="Unassembled WGS sequence"/>
</dbReference>
<gene>
    <name evidence="1" type="ORF">SAMN02745131_00570</name>
</gene>
<evidence type="ECO:0000313" key="2">
    <source>
        <dbReference type="Proteomes" id="UP000184048"/>
    </source>
</evidence>
<proteinExistence type="predicted"/>
<evidence type="ECO:0000313" key="1">
    <source>
        <dbReference type="EMBL" id="SHE53299.1"/>
    </source>
</evidence>
<protein>
    <recommendedName>
        <fullName evidence="3">Signal recognition particle subunit FFH/SRP54 (Srp54)</fullName>
    </recommendedName>
</protein>
<sequence length="286" mass="32018">MQLRKATRKKAKIRLGLSAVSGGGKTYSAILIAKGLCGDLSKVAIIDTENGSADLYAHLGDYNVLSLAPPFSPERYIEAIRSCEKEGMEVIIIDSISQEWDGKGGCLEIVESLGGKYQDWAKVTPRHQAFLESILHSPSHIITTVRRKQDYEMIKDGNKVKIEKAGLREITREGFEYELTINLEMDIQHNASASKDRTNLFMGKPSFVPTEETGRLIASWCEQGEEDFTVLRPGNEWYNKVDTCSSQRELVDLYQKNKPEVDANPLLQQLIANRRNQINGKTLNAA</sequence>
<dbReference type="EMBL" id="FQUU01000002">
    <property type="protein sequence ID" value="SHE53299.1"/>
    <property type="molecule type" value="Genomic_DNA"/>
</dbReference>
<reference evidence="1 2" key="1">
    <citation type="submission" date="2016-11" db="EMBL/GenBank/DDBJ databases">
        <authorList>
            <person name="Jaros S."/>
            <person name="Januszkiewicz K."/>
            <person name="Wedrychowicz H."/>
        </authorList>
    </citation>
    <scope>NUCLEOTIDE SEQUENCE [LARGE SCALE GENOMIC DNA]</scope>
    <source>
        <strain evidence="1 2">DSM 18119</strain>
    </source>
</reference>